<dbReference type="Gene3D" id="3.40.960.10">
    <property type="entry name" value="VSR Endonuclease"/>
    <property type="match status" value="1"/>
</dbReference>
<organism evidence="1 2">
    <name type="scientific">Paenibacillus plantiphilus</name>
    <dbReference type="NCBI Taxonomy" id="2905650"/>
    <lineage>
        <taxon>Bacteria</taxon>
        <taxon>Bacillati</taxon>
        <taxon>Bacillota</taxon>
        <taxon>Bacilli</taxon>
        <taxon>Bacillales</taxon>
        <taxon>Paenibacillaceae</taxon>
        <taxon>Paenibacillus</taxon>
    </lineage>
</organism>
<protein>
    <recommendedName>
        <fullName evidence="3">DUF559 domain-containing protein</fullName>
    </recommendedName>
</protein>
<name>A0ABN8GDL8_9BACL</name>
<evidence type="ECO:0000313" key="1">
    <source>
        <dbReference type="EMBL" id="CAH1206364.1"/>
    </source>
</evidence>
<keyword evidence="2" id="KW-1185">Reference proteome</keyword>
<dbReference type="RefSeq" id="WP_236342851.1">
    <property type="nucleotide sequence ID" value="NZ_CAKMMF010000012.1"/>
</dbReference>
<gene>
    <name evidence="1" type="ORF">PAECIP111893_02529</name>
</gene>
<evidence type="ECO:0008006" key="3">
    <source>
        <dbReference type="Google" id="ProtNLM"/>
    </source>
</evidence>
<accession>A0ABN8GDL8</accession>
<evidence type="ECO:0000313" key="2">
    <source>
        <dbReference type="Proteomes" id="UP000838686"/>
    </source>
</evidence>
<proteinExistence type="predicted"/>
<sequence>MEFQSAYEDWLDKHMGLRKGEKKRRLAQGLGHGERLFLKQVWYPAFRQFEGLHPEYEVADFRDGSRFLDFAYIRFPLKLAIEIDGYGSHASHASRWQFADSLMRQNHLIIDGWRILRFSYDDVSEKPRTCEQVIQQFFGSWIGVNSQTDSSSADIIETEVLRLALRLDRFLRPDDVCNLLQIRRDKARSVLHSMVKKQTLLPAGQGVRRIRCFKVNRERINERTWQ</sequence>
<dbReference type="Proteomes" id="UP000838686">
    <property type="component" value="Unassembled WGS sequence"/>
</dbReference>
<dbReference type="EMBL" id="CAKMMF010000012">
    <property type="protein sequence ID" value="CAH1206364.1"/>
    <property type="molecule type" value="Genomic_DNA"/>
</dbReference>
<comment type="caution">
    <text evidence="1">The sequence shown here is derived from an EMBL/GenBank/DDBJ whole genome shotgun (WGS) entry which is preliminary data.</text>
</comment>
<reference evidence="1" key="1">
    <citation type="submission" date="2022-01" db="EMBL/GenBank/DDBJ databases">
        <authorList>
            <person name="Criscuolo A."/>
        </authorList>
    </citation>
    <scope>NUCLEOTIDE SEQUENCE</scope>
    <source>
        <strain evidence="1">CIP111893</strain>
    </source>
</reference>